<keyword evidence="4" id="KW-1185">Reference proteome</keyword>
<reference evidence="4" key="1">
    <citation type="journal article" date="2019" name="Int. J. Syst. Evol. Microbiol.">
        <title>The Global Catalogue of Microorganisms (GCM) 10K type strain sequencing project: providing services to taxonomists for standard genome sequencing and annotation.</title>
        <authorList>
            <consortium name="The Broad Institute Genomics Platform"/>
            <consortium name="The Broad Institute Genome Sequencing Center for Infectious Disease"/>
            <person name="Wu L."/>
            <person name="Ma J."/>
        </authorList>
    </citation>
    <scope>NUCLEOTIDE SEQUENCE [LARGE SCALE GENOMIC DNA]</scope>
    <source>
        <strain evidence="4">NBRC 103166</strain>
    </source>
</reference>
<name>A0ABQ6DYK7_9GAMM</name>
<feature type="signal peptide" evidence="2">
    <location>
        <begin position="1"/>
        <end position="22"/>
    </location>
</feature>
<dbReference type="EMBL" id="BSPQ01000002">
    <property type="protein sequence ID" value="GLS90228.1"/>
    <property type="molecule type" value="Genomic_DNA"/>
</dbReference>
<evidence type="ECO:0008006" key="5">
    <source>
        <dbReference type="Google" id="ProtNLM"/>
    </source>
</evidence>
<evidence type="ECO:0000256" key="1">
    <source>
        <dbReference type="SAM" id="MobiDB-lite"/>
    </source>
</evidence>
<feature type="region of interest" description="Disordered" evidence="1">
    <location>
        <begin position="23"/>
        <end position="54"/>
    </location>
</feature>
<feature type="compositionally biased region" description="Polar residues" evidence="1">
    <location>
        <begin position="43"/>
        <end position="53"/>
    </location>
</feature>
<organism evidence="3 4">
    <name type="scientific">Psychromonas marina</name>
    <dbReference type="NCBI Taxonomy" id="88364"/>
    <lineage>
        <taxon>Bacteria</taxon>
        <taxon>Pseudomonadati</taxon>
        <taxon>Pseudomonadota</taxon>
        <taxon>Gammaproteobacteria</taxon>
        <taxon>Alteromonadales</taxon>
        <taxon>Psychromonadaceae</taxon>
        <taxon>Psychromonas</taxon>
    </lineage>
</organism>
<proteinExistence type="predicted"/>
<comment type="caution">
    <text evidence="3">The sequence shown here is derived from an EMBL/GenBank/DDBJ whole genome shotgun (WGS) entry which is preliminary data.</text>
</comment>
<protein>
    <recommendedName>
        <fullName evidence="5">DUF333 domain-containing protein</fullName>
    </recommendedName>
</protein>
<sequence length="83" mass="8912">MKKIFITLTSLAFTFITAQALAEKGERRQPPPEAFEVCEGQSEGDSVSITSPEGDTVEATCKMMHDKLVAMPEGGPGGPRNQD</sequence>
<dbReference type="Proteomes" id="UP001157353">
    <property type="component" value="Unassembled WGS sequence"/>
</dbReference>
<gene>
    <name evidence="3" type="ORF">GCM10007916_12950</name>
</gene>
<evidence type="ECO:0000256" key="2">
    <source>
        <dbReference type="SAM" id="SignalP"/>
    </source>
</evidence>
<keyword evidence="2" id="KW-0732">Signal</keyword>
<feature type="chain" id="PRO_5045795910" description="DUF333 domain-containing protein" evidence="2">
    <location>
        <begin position="23"/>
        <end position="83"/>
    </location>
</feature>
<dbReference type="RefSeq" id="WP_284203346.1">
    <property type="nucleotide sequence ID" value="NZ_BSPQ01000002.1"/>
</dbReference>
<accession>A0ABQ6DYK7</accession>
<evidence type="ECO:0000313" key="4">
    <source>
        <dbReference type="Proteomes" id="UP001157353"/>
    </source>
</evidence>
<evidence type="ECO:0000313" key="3">
    <source>
        <dbReference type="EMBL" id="GLS90228.1"/>
    </source>
</evidence>